<dbReference type="EMBL" id="JAWDGP010000422">
    <property type="protein sequence ID" value="KAK3800758.1"/>
    <property type="molecule type" value="Genomic_DNA"/>
</dbReference>
<accession>A0AAE1ECC2</accession>
<feature type="region of interest" description="Disordered" evidence="1">
    <location>
        <begin position="1"/>
        <end position="44"/>
    </location>
</feature>
<sequence length="88" mass="9425">MVCTDQITQPRKSRKSRDTGGDTESPSPWNVVKSKPAGKQNKQVSNLADKIVGAAKICPRKSHGCDLGIPGHHRSNHGLVDRFPAPAG</sequence>
<proteinExistence type="predicted"/>
<reference evidence="2" key="1">
    <citation type="journal article" date="2023" name="G3 (Bethesda)">
        <title>A reference genome for the long-term kleptoplast-retaining sea slug Elysia crispata morphotype clarki.</title>
        <authorList>
            <person name="Eastman K.E."/>
            <person name="Pendleton A.L."/>
            <person name="Shaikh M.A."/>
            <person name="Suttiyut T."/>
            <person name="Ogas R."/>
            <person name="Tomko P."/>
            <person name="Gavelis G."/>
            <person name="Widhalm J.R."/>
            <person name="Wisecaver J.H."/>
        </authorList>
    </citation>
    <scope>NUCLEOTIDE SEQUENCE</scope>
    <source>
        <strain evidence="2">ECLA1</strain>
    </source>
</reference>
<comment type="caution">
    <text evidence="2">The sequence shown here is derived from an EMBL/GenBank/DDBJ whole genome shotgun (WGS) entry which is preliminary data.</text>
</comment>
<keyword evidence="3" id="KW-1185">Reference proteome</keyword>
<gene>
    <name evidence="2" type="ORF">RRG08_003162</name>
</gene>
<dbReference type="AlphaFoldDB" id="A0AAE1ECC2"/>
<dbReference type="Proteomes" id="UP001283361">
    <property type="component" value="Unassembled WGS sequence"/>
</dbReference>
<evidence type="ECO:0000313" key="2">
    <source>
        <dbReference type="EMBL" id="KAK3800758.1"/>
    </source>
</evidence>
<protein>
    <submittedName>
        <fullName evidence="2">Uncharacterized protein</fullName>
    </submittedName>
</protein>
<organism evidence="2 3">
    <name type="scientific">Elysia crispata</name>
    <name type="common">lettuce slug</name>
    <dbReference type="NCBI Taxonomy" id="231223"/>
    <lineage>
        <taxon>Eukaryota</taxon>
        <taxon>Metazoa</taxon>
        <taxon>Spiralia</taxon>
        <taxon>Lophotrochozoa</taxon>
        <taxon>Mollusca</taxon>
        <taxon>Gastropoda</taxon>
        <taxon>Heterobranchia</taxon>
        <taxon>Euthyneura</taxon>
        <taxon>Panpulmonata</taxon>
        <taxon>Sacoglossa</taxon>
        <taxon>Placobranchoidea</taxon>
        <taxon>Plakobranchidae</taxon>
        <taxon>Elysia</taxon>
    </lineage>
</organism>
<feature type="region of interest" description="Disordered" evidence="1">
    <location>
        <begin position="69"/>
        <end position="88"/>
    </location>
</feature>
<feature type="compositionally biased region" description="Polar residues" evidence="1">
    <location>
        <begin position="1"/>
        <end position="10"/>
    </location>
</feature>
<name>A0AAE1ECC2_9GAST</name>
<evidence type="ECO:0000313" key="3">
    <source>
        <dbReference type="Proteomes" id="UP001283361"/>
    </source>
</evidence>
<evidence type="ECO:0000256" key="1">
    <source>
        <dbReference type="SAM" id="MobiDB-lite"/>
    </source>
</evidence>